<evidence type="ECO:0000259" key="1">
    <source>
        <dbReference type="PROSITE" id="PS50879"/>
    </source>
</evidence>
<name>A0A0A1TSD4_9HYPO</name>
<dbReference type="PROSITE" id="PS50879">
    <property type="entry name" value="RNASE_H_1"/>
    <property type="match status" value="1"/>
</dbReference>
<dbReference type="InterPro" id="IPR012337">
    <property type="entry name" value="RNaseH-like_sf"/>
</dbReference>
<dbReference type="Proteomes" id="UP000039046">
    <property type="component" value="Unassembled WGS sequence"/>
</dbReference>
<keyword evidence="3" id="KW-1185">Reference proteome</keyword>
<dbReference type="Pfam" id="PF00075">
    <property type="entry name" value="RNase_H"/>
    <property type="match status" value="1"/>
</dbReference>
<evidence type="ECO:0000313" key="3">
    <source>
        <dbReference type="Proteomes" id="UP000039046"/>
    </source>
</evidence>
<dbReference type="HOGENOM" id="CLU_915517_0_0_1"/>
<organism evidence="2 3">
    <name type="scientific">[Torrubiella] hemipterigena</name>
    <dbReference type="NCBI Taxonomy" id="1531966"/>
    <lineage>
        <taxon>Eukaryota</taxon>
        <taxon>Fungi</taxon>
        <taxon>Dikarya</taxon>
        <taxon>Ascomycota</taxon>
        <taxon>Pezizomycotina</taxon>
        <taxon>Sordariomycetes</taxon>
        <taxon>Hypocreomycetidae</taxon>
        <taxon>Hypocreales</taxon>
        <taxon>Clavicipitaceae</taxon>
        <taxon>Clavicipitaceae incertae sedis</taxon>
        <taxon>'Torrubiella' clade</taxon>
    </lineage>
</organism>
<dbReference type="STRING" id="1531966.A0A0A1TSD4"/>
<reference evidence="2 3" key="1">
    <citation type="journal article" date="2015" name="Genome Announc.">
        <title>Draft Genome Sequence and Gene Annotation of the Entomopathogenic Fungus Verticillium hemipterigenum.</title>
        <authorList>
            <person name="Horn F."/>
            <person name="Habel A."/>
            <person name="Scharf D.H."/>
            <person name="Dworschak J."/>
            <person name="Brakhage A.A."/>
            <person name="Guthke R."/>
            <person name="Hertweck C."/>
            <person name="Linde J."/>
        </authorList>
    </citation>
    <scope>NUCLEOTIDE SEQUENCE [LARGE SCALE GENOMIC DNA]</scope>
</reference>
<dbReference type="OrthoDB" id="4939572at2759"/>
<dbReference type="InterPro" id="IPR036397">
    <property type="entry name" value="RNaseH_sf"/>
</dbReference>
<dbReference type="GO" id="GO:0004523">
    <property type="term" value="F:RNA-DNA hybrid ribonuclease activity"/>
    <property type="evidence" value="ECO:0007669"/>
    <property type="project" value="InterPro"/>
</dbReference>
<gene>
    <name evidence="2" type="ORF">VHEMI10710</name>
</gene>
<accession>A0A0A1TSD4</accession>
<dbReference type="CDD" id="cd09276">
    <property type="entry name" value="Rnase_HI_RT_non_LTR"/>
    <property type="match status" value="1"/>
</dbReference>
<sequence>MILPVWKTTPKEYLWKEVGILPAELLVKSIRSRVSLRLATLDRKHPLRRRLDHAARRDILSNNPDASAAATSRRVRLVHTAQEHKDYQEVVLIPRRYSTNIQVHDEQIGKDQATAAHLQWLNTKPSGYIIYSDGSKLENGSAGYGFVVYYKDRILKQKAQQLGTHEVFNAEVTGAFYSLKAILKDNSDNLPITICIDNLAVVRGISSTAPTSSKDYLLKIQALGDKYPGHITVRWTPRHKDIPGNEKADKLAKEGESLQVRMIALSISQTQREVRQLPR</sequence>
<dbReference type="GO" id="GO:0003676">
    <property type="term" value="F:nucleic acid binding"/>
    <property type="evidence" value="ECO:0007669"/>
    <property type="project" value="InterPro"/>
</dbReference>
<feature type="domain" description="RNase H type-1" evidence="1">
    <location>
        <begin position="124"/>
        <end position="257"/>
    </location>
</feature>
<dbReference type="AlphaFoldDB" id="A0A0A1TSD4"/>
<dbReference type="Gene3D" id="3.30.420.10">
    <property type="entry name" value="Ribonuclease H-like superfamily/Ribonuclease H"/>
    <property type="match status" value="1"/>
</dbReference>
<dbReference type="SUPFAM" id="SSF53098">
    <property type="entry name" value="Ribonuclease H-like"/>
    <property type="match status" value="1"/>
</dbReference>
<dbReference type="EMBL" id="CDHN01000009">
    <property type="protein sequence ID" value="CEJ95215.1"/>
    <property type="molecule type" value="Genomic_DNA"/>
</dbReference>
<dbReference type="InterPro" id="IPR002156">
    <property type="entry name" value="RNaseH_domain"/>
</dbReference>
<evidence type="ECO:0000313" key="2">
    <source>
        <dbReference type="EMBL" id="CEJ95215.1"/>
    </source>
</evidence>
<proteinExistence type="predicted"/>
<protein>
    <recommendedName>
        <fullName evidence="1">RNase H type-1 domain-containing protein</fullName>
    </recommendedName>
</protein>